<keyword evidence="5" id="KW-1185">Reference proteome</keyword>
<dbReference type="STRING" id="415015.SAMN05660462_00546"/>
<keyword evidence="1" id="KW-0677">Repeat</keyword>
<evidence type="ECO:0000313" key="5">
    <source>
        <dbReference type="Proteomes" id="UP000198625"/>
    </source>
</evidence>
<feature type="domain" description="SLH" evidence="3">
    <location>
        <begin position="285"/>
        <end position="347"/>
    </location>
</feature>
<dbReference type="Pfam" id="PF00395">
    <property type="entry name" value="SLH"/>
    <property type="match status" value="3"/>
</dbReference>
<dbReference type="Gene3D" id="1.10.530.10">
    <property type="match status" value="1"/>
</dbReference>
<feature type="chain" id="PRO_5011575725" evidence="2">
    <location>
        <begin position="26"/>
        <end position="467"/>
    </location>
</feature>
<dbReference type="InterPro" id="IPR051465">
    <property type="entry name" value="Cell_Envelope_Struct_Comp"/>
</dbReference>
<name>A0A1H3LL73_9FIRM</name>
<dbReference type="InterPro" id="IPR008258">
    <property type="entry name" value="Transglycosylase_SLT_dom_1"/>
</dbReference>
<evidence type="ECO:0000256" key="2">
    <source>
        <dbReference type="SAM" id="SignalP"/>
    </source>
</evidence>
<reference evidence="4 5" key="1">
    <citation type="submission" date="2016-10" db="EMBL/GenBank/DDBJ databases">
        <authorList>
            <person name="de Groot N.N."/>
        </authorList>
    </citation>
    <scope>NUCLEOTIDE SEQUENCE [LARGE SCALE GENOMIC DNA]</scope>
    <source>
        <strain evidence="4 5">DSM 21650</strain>
    </source>
</reference>
<evidence type="ECO:0000259" key="3">
    <source>
        <dbReference type="PROSITE" id="PS51272"/>
    </source>
</evidence>
<dbReference type="EMBL" id="FNQE01000004">
    <property type="protein sequence ID" value="SDY65123.1"/>
    <property type="molecule type" value="Genomic_DNA"/>
</dbReference>
<evidence type="ECO:0000313" key="4">
    <source>
        <dbReference type="EMBL" id="SDY65123.1"/>
    </source>
</evidence>
<dbReference type="PANTHER" id="PTHR43308:SF5">
    <property type="entry name" value="S-LAYER PROTEIN _ PEPTIDOGLYCAN ENDO-BETA-N-ACETYLGLUCOSAMINIDASE"/>
    <property type="match status" value="1"/>
</dbReference>
<gene>
    <name evidence="4" type="ORF">SAMN05660462_00546</name>
</gene>
<dbReference type="SUPFAM" id="SSF53955">
    <property type="entry name" value="Lysozyme-like"/>
    <property type="match status" value="1"/>
</dbReference>
<dbReference type="PROSITE" id="PS51272">
    <property type="entry name" value="SLH"/>
    <property type="match status" value="2"/>
</dbReference>
<protein>
    <submittedName>
        <fullName evidence="4">S-layer homology domain-containing protein</fullName>
    </submittedName>
</protein>
<dbReference type="InterPro" id="IPR001119">
    <property type="entry name" value="SLH_dom"/>
</dbReference>
<dbReference type="RefSeq" id="WP_176967835.1">
    <property type="nucleotide sequence ID" value="NZ_FNQE01000004.1"/>
</dbReference>
<dbReference type="InterPro" id="IPR023346">
    <property type="entry name" value="Lysozyme-like_dom_sf"/>
</dbReference>
<dbReference type="Pfam" id="PF01464">
    <property type="entry name" value="SLT"/>
    <property type="match status" value="1"/>
</dbReference>
<sequence>MFKKLLASVLCMTMILAFVPKQVYSSGENVNPSRAELEKKIEEIARKRGIPSVILKSIARVESVYKQFNSDGSVFTGRGGSIGLMQIVNRYGWFDDTRLKYDIDYNIEAGADVLLRKWDTALKTIPQIGDMNPNVLENWYFAIWAYNGWSKSNNPNTGLKKNAYQDLIYYIAEKEYKQIINPIPKELLPNSGLPSKETKFQTPEDFHYGDILTYYEGDIVKLDGRQTMILKDEPSGSNTHEVNNLMELQILQEPVLSNGYFWYKVRAIETEQEGWLVGNWISKTGSIYPFFDISNTWAKDYIIKLYEMEIVTGSGDNFNPNNYITRQEMSILISKAFQLQAPDYELECTDKDSIKEWATDHVKAILDLDIMALDNETNEFKPDEYMTREEAAIIVSKIIGYDEDYDLELEYIDTEEISEESMRAIANVQSQGIMSGANGKFRPTDHLTRGEACKLISDLLDMMHKQH</sequence>
<accession>A0A1H3LL73</accession>
<evidence type="ECO:0000256" key="1">
    <source>
        <dbReference type="ARBA" id="ARBA00022737"/>
    </source>
</evidence>
<keyword evidence="2" id="KW-0732">Signal</keyword>
<organism evidence="4 5">
    <name type="scientific">Proteiniborus ethanoligenes</name>
    <dbReference type="NCBI Taxonomy" id="415015"/>
    <lineage>
        <taxon>Bacteria</taxon>
        <taxon>Bacillati</taxon>
        <taxon>Bacillota</taxon>
        <taxon>Clostridia</taxon>
        <taxon>Eubacteriales</taxon>
        <taxon>Proteiniborus</taxon>
    </lineage>
</organism>
<dbReference type="Proteomes" id="UP000198625">
    <property type="component" value="Unassembled WGS sequence"/>
</dbReference>
<dbReference type="AlphaFoldDB" id="A0A1H3LL73"/>
<feature type="domain" description="SLH" evidence="3">
    <location>
        <begin position="349"/>
        <end position="409"/>
    </location>
</feature>
<feature type="signal peptide" evidence="2">
    <location>
        <begin position="1"/>
        <end position="25"/>
    </location>
</feature>
<dbReference type="PANTHER" id="PTHR43308">
    <property type="entry name" value="OUTER MEMBRANE PROTEIN ALPHA-RELATED"/>
    <property type="match status" value="1"/>
</dbReference>
<proteinExistence type="predicted"/>